<keyword evidence="1" id="KW-0812">Transmembrane</keyword>
<accession>A0A089LDR6</accession>
<gene>
    <name evidence="2" type="ORF">PBOR_15870</name>
</gene>
<evidence type="ECO:0000313" key="3">
    <source>
        <dbReference type="Proteomes" id="UP000029518"/>
    </source>
</evidence>
<name>A0A089LDR6_PAEBO</name>
<sequence length="91" mass="10427">MQRIILIYKQFLTEPLWFKILIITTLLAAVIFSSSSFPQNGYYQLISKLAAAIFFTAYGVNFRSNTRVSAVFFVMAAVCILLSWNIWKGHL</sequence>
<dbReference type="HOGENOM" id="CLU_2424119_0_0_9"/>
<proteinExistence type="predicted"/>
<dbReference type="Proteomes" id="UP000029518">
    <property type="component" value="Chromosome"/>
</dbReference>
<evidence type="ECO:0000256" key="1">
    <source>
        <dbReference type="SAM" id="Phobius"/>
    </source>
</evidence>
<protein>
    <submittedName>
        <fullName evidence="2">Uncharacterized protein</fullName>
    </submittedName>
</protein>
<reference evidence="2" key="1">
    <citation type="submission" date="2014-08" db="EMBL/GenBank/DDBJ databases">
        <title>Comparative genomics of the Paenibacillus odorifer group.</title>
        <authorList>
            <person name="den Bakker H.C."/>
            <person name="Tsai Y.-C.Y.-C."/>
            <person name="Martin N."/>
            <person name="Korlach J."/>
            <person name="Wiedmann M."/>
        </authorList>
    </citation>
    <scope>NUCLEOTIDE SEQUENCE [LARGE SCALE GENOMIC DNA]</scope>
    <source>
        <strain evidence="2">DSM 13188</strain>
    </source>
</reference>
<feature type="transmembrane region" description="Helical" evidence="1">
    <location>
        <begin position="41"/>
        <end position="61"/>
    </location>
</feature>
<organism evidence="2 3">
    <name type="scientific">Paenibacillus borealis</name>
    <dbReference type="NCBI Taxonomy" id="160799"/>
    <lineage>
        <taxon>Bacteria</taxon>
        <taxon>Bacillati</taxon>
        <taxon>Bacillota</taxon>
        <taxon>Bacilli</taxon>
        <taxon>Bacillales</taxon>
        <taxon>Paenibacillaceae</taxon>
        <taxon>Paenibacillus</taxon>
    </lineage>
</organism>
<keyword evidence="1" id="KW-0472">Membrane</keyword>
<feature type="transmembrane region" description="Helical" evidence="1">
    <location>
        <begin position="68"/>
        <end position="87"/>
    </location>
</feature>
<evidence type="ECO:0000313" key="2">
    <source>
        <dbReference type="EMBL" id="AIQ58245.1"/>
    </source>
</evidence>
<dbReference type="KEGG" id="pbd:PBOR_15870"/>
<keyword evidence="3" id="KW-1185">Reference proteome</keyword>
<keyword evidence="1" id="KW-1133">Transmembrane helix</keyword>
<dbReference type="AlphaFoldDB" id="A0A089LDR6"/>
<dbReference type="EMBL" id="CP009285">
    <property type="protein sequence ID" value="AIQ58245.1"/>
    <property type="molecule type" value="Genomic_DNA"/>
</dbReference>
<feature type="transmembrane region" description="Helical" evidence="1">
    <location>
        <begin position="16"/>
        <end position="35"/>
    </location>
</feature>